<sequence length="201" mass="20431">MTAADAADPGDRFRPVSAEAEPGAEADSEADSGAESGAASASESGAEATTDAPADASTHAPAQPDRHADVRDLDPAPAPAPAPAAGVTTMQSGGGAGGGYGVSTTELGKMADELDEAARLLEQADKGLSESENTARIHSMLAAGRMLSGTTSAWAKEVARLAKQCRSLADKMRDTHTAYTTQEQRTAQEFEAILAGFERGA</sequence>
<name>A0ABT6SYZ0_9ACTN</name>
<evidence type="ECO:0000313" key="3">
    <source>
        <dbReference type="Proteomes" id="UP001237105"/>
    </source>
</evidence>
<feature type="compositionally biased region" description="Low complexity" evidence="1">
    <location>
        <begin position="33"/>
        <end position="48"/>
    </location>
</feature>
<gene>
    <name evidence="2" type="ORF">QIT00_17545</name>
</gene>
<feature type="compositionally biased region" description="Basic and acidic residues" evidence="1">
    <location>
        <begin position="64"/>
        <end position="74"/>
    </location>
</feature>
<protein>
    <submittedName>
        <fullName evidence="2">Uncharacterized protein</fullName>
    </submittedName>
</protein>
<feature type="region of interest" description="Disordered" evidence="1">
    <location>
        <begin position="1"/>
        <end position="104"/>
    </location>
</feature>
<reference evidence="2 3" key="1">
    <citation type="submission" date="2023-05" db="EMBL/GenBank/DDBJ databases">
        <title>Draft genome sequence of Streptomyces sp. B-S-A12 isolated from a cave soil in Thailand.</title>
        <authorList>
            <person name="Chamroensaksri N."/>
            <person name="Muangham S."/>
        </authorList>
    </citation>
    <scope>NUCLEOTIDE SEQUENCE [LARGE SCALE GENOMIC DNA]</scope>
    <source>
        <strain evidence="2 3">B-S-A12</strain>
    </source>
</reference>
<evidence type="ECO:0000256" key="1">
    <source>
        <dbReference type="SAM" id="MobiDB-lite"/>
    </source>
</evidence>
<dbReference type="Proteomes" id="UP001237105">
    <property type="component" value="Unassembled WGS sequence"/>
</dbReference>
<dbReference type="EMBL" id="JASCIS010000016">
    <property type="protein sequence ID" value="MDI3420338.1"/>
    <property type="molecule type" value="Genomic_DNA"/>
</dbReference>
<feature type="compositionally biased region" description="Gly residues" evidence="1">
    <location>
        <begin position="92"/>
        <end position="101"/>
    </location>
</feature>
<evidence type="ECO:0000313" key="2">
    <source>
        <dbReference type="EMBL" id="MDI3420338.1"/>
    </source>
</evidence>
<proteinExistence type="predicted"/>
<feature type="compositionally biased region" description="Acidic residues" evidence="1">
    <location>
        <begin position="22"/>
        <end position="32"/>
    </location>
</feature>
<comment type="caution">
    <text evidence="2">The sequence shown here is derived from an EMBL/GenBank/DDBJ whole genome shotgun (WGS) entry which is preliminary data.</text>
</comment>
<accession>A0ABT6SYZ0</accession>
<keyword evidence="3" id="KW-1185">Reference proteome</keyword>
<dbReference type="RefSeq" id="WP_282536221.1">
    <property type="nucleotide sequence ID" value="NZ_JASCIS010000016.1"/>
</dbReference>
<organism evidence="2 3">
    <name type="scientific">Streptomyces luteolus</name>
    <dbReference type="NCBI Taxonomy" id="3043615"/>
    <lineage>
        <taxon>Bacteria</taxon>
        <taxon>Bacillati</taxon>
        <taxon>Actinomycetota</taxon>
        <taxon>Actinomycetes</taxon>
        <taxon>Kitasatosporales</taxon>
        <taxon>Streptomycetaceae</taxon>
        <taxon>Streptomyces</taxon>
    </lineage>
</organism>